<gene>
    <name evidence="1" type="ORF">EAG_14157</name>
</gene>
<reference evidence="1 2" key="1">
    <citation type="journal article" date="2010" name="Science">
        <title>Genomic comparison of the ants Camponotus floridanus and Harpegnathos saltator.</title>
        <authorList>
            <person name="Bonasio R."/>
            <person name="Zhang G."/>
            <person name="Ye C."/>
            <person name="Mutti N.S."/>
            <person name="Fang X."/>
            <person name="Qin N."/>
            <person name="Donahue G."/>
            <person name="Yang P."/>
            <person name="Li Q."/>
            <person name="Li C."/>
            <person name="Zhang P."/>
            <person name="Huang Z."/>
            <person name="Berger S.L."/>
            <person name="Reinberg D."/>
            <person name="Wang J."/>
            <person name="Liebig J."/>
        </authorList>
    </citation>
    <scope>NUCLEOTIDE SEQUENCE [LARGE SCALE GENOMIC DNA]</scope>
    <source>
        <strain evidence="2">C129</strain>
    </source>
</reference>
<accession>E2A5V6</accession>
<dbReference type="AlphaFoldDB" id="E2A5V6"/>
<sequence>MGLEDCASPNRVRLSYTLAYCIRAFSNYACNKRVLRLTWLYRGLAANHQLIPGLIRYAAIITGHLHRAALFVFTLMRCLPKESHLTLLLGGDYNEFLVHSHNNMIPVALIDETHLRFDILRKFILSRYSDLMFMNYNFMNFPRAHRSVLVTSSQPLLRALLQTAKDSPYANLEGFYILVDKQTETRGCINARSYLWTAWEYGLLSVIFICIDPDDGIVLYTFNPYSNRQLVRSRTYQRASGSSLDNTEEEIHTCDICIDLDFDKTITLNRYQIRLSTIEMEPYVKINLSLPKQERFRGVSSDIIKMLLNKMNVFTLMRCLPTESHLTLLLGGDYNEFLVHSHNNMIPVVLIDETNPRFDALQKFALSRYSDLTFENNNFMHFPRAHRFVLVTSSQPLLRALLQDAGYTLYGLKYFHNPTNDPVIDFMVKYEDCIEHVKNSSTAACLDNDVCIDLDFDKTTTLNGYPIRLNAIEMEPFVKINLSLSKQERLRGKNSDIIRMLLNKLNARREITVLHRDVFSLGHIGSNDTYDSLTTFVSDRRIDITMNTRLIFEWWKIKYVSQ</sequence>
<organism evidence="2">
    <name type="scientific">Camponotus floridanus</name>
    <name type="common">Florida carpenter ant</name>
    <dbReference type="NCBI Taxonomy" id="104421"/>
    <lineage>
        <taxon>Eukaryota</taxon>
        <taxon>Metazoa</taxon>
        <taxon>Ecdysozoa</taxon>
        <taxon>Arthropoda</taxon>
        <taxon>Hexapoda</taxon>
        <taxon>Insecta</taxon>
        <taxon>Pterygota</taxon>
        <taxon>Neoptera</taxon>
        <taxon>Endopterygota</taxon>
        <taxon>Hymenoptera</taxon>
        <taxon>Apocrita</taxon>
        <taxon>Aculeata</taxon>
        <taxon>Formicoidea</taxon>
        <taxon>Formicidae</taxon>
        <taxon>Formicinae</taxon>
        <taxon>Camponotus</taxon>
    </lineage>
</organism>
<dbReference type="EMBL" id="GL437069">
    <property type="protein sequence ID" value="EFN71174.1"/>
    <property type="molecule type" value="Genomic_DNA"/>
</dbReference>
<evidence type="ECO:0000313" key="2">
    <source>
        <dbReference type="Proteomes" id="UP000000311"/>
    </source>
</evidence>
<keyword evidence="2" id="KW-1185">Reference proteome</keyword>
<evidence type="ECO:0000313" key="1">
    <source>
        <dbReference type="EMBL" id="EFN71174.1"/>
    </source>
</evidence>
<dbReference type="Proteomes" id="UP000000311">
    <property type="component" value="Unassembled WGS sequence"/>
</dbReference>
<protein>
    <submittedName>
        <fullName evidence="1">Uncharacterized protein</fullName>
    </submittedName>
</protein>
<proteinExistence type="predicted"/>
<name>E2A5V6_CAMFO</name>
<dbReference type="InParanoid" id="E2A5V6"/>